<evidence type="ECO:0000259" key="5">
    <source>
        <dbReference type="PROSITE" id="PS50931"/>
    </source>
</evidence>
<evidence type="ECO:0000256" key="3">
    <source>
        <dbReference type="ARBA" id="ARBA00023125"/>
    </source>
</evidence>
<dbReference type="Proteomes" id="UP000663929">
    <property type="component" value="Chromosome"/>
</dbReference>
<dbReference type="InterPro" id="IPR036388">
    <property type="entry name" value="WH-like_DNA-bd_sf"/>
</dbReference>
<dbReference type="SUPFAM" id="SSF46785">
    <property type="entry name" value="Winged helix' DNA-binding domain"/>
    <property type="match status" value="1"/>
</dbReference>
<dbReference type="KEGG" id="scor:J3U87_26505"/>
<dbReference type="GO" id="GO:0003700">
    <property type="term" value="F:DNA-binding transcription factor activity"/>
    <property type="evidence" value="ECO:0007669"/>
    <property type="project" value="InterPro"/>
</dbReference>
<evidence type="ECO:0000256" key="4">
    <source>
        <dbReference type="ARBA" id="ARBA00023163"/>
    </source>
</evidence>
<dbReference type="Pfam" id="PF00126">
    <property type="entry name" value="HTH_1"/>
    <property type="match status" value="1"/>
</dbReference>
<comment type="similarity">
    <text evidence="1">Belongs to the LysR transcriptional regulatory family.</text>
</comment>
<feature type="domain" description="HTH lysR-type" evidence="5">
    <location>
        <begin position="1"/>
        <end position="59"/>
    </location>
</feature>
<dbReference type="InterPro" id="IPR005119">
    <property type="entry name" value="LysR_subst-bd"/>
</dbReference>
<dbReference type="AlphaFoldDB" id="A0A8A4THP4"/>
<evidence type="ECO:0000256" key="1">
    <source>
        <dbReference type="ARBA" id="ARBA00009437"/>
    </source>
</evidence>
<sequence>MNNYKLLQPLAAILETQSITKSAQKCNVTQSAMSKTLGQIREAFHDDILIREGNHYVLTKRGQELREQLPLLLAQVDALYVPKVMDPKTCTRNFSFATSDFGAQAIFPEICRSIEKEAPLVSVECRLWRTRQALDLAKDSLDLVSTLAVAIPENLCGKIMAQDRLAVVFREGHPLSRGSMSLQDYIEARHVLIMGGGDKDSDVDRALARMGMRRNIFARVTFFQAAFEILVRSNALITTPLHIAADFTKRYELQLRPLPLDVEPHHYYLLWHGKHHHDPEHQWFRELCFPILKGQLEETIASGMKLIHTHSD</sequence>
<dbReference type="EMBL" id="CP071793">
    <property type="protein sequence ID" value="QTD49153.1"/>
    <property type="molecule type" value="Genomic_DNA"/>
</dbReference>
<dbReference type="CDD" id="cd08417">
    <property type="entry name" value="PBP2_Nitroaromatics_like"/>
    <property type="match status" value="1"/>
</dbReference>
<evidence type="ECO:0000313" key="7">
    <source>
        <dbReference type="Proteomes" id="UP000663929"/>
    </source>
</evidence>
<dbReference type="PROSITE" id="PS50931">
    <property type="entry name" value="HTH_LYSR"/>
    <property type="match status" value="1"/>
</dbReference>
<evidence type="ECO:0000256" key="2">
    <source>
        <dbReference type="ARBA" id="ARBA00023015"/>
    </source>
</evidence>
<dbReference type="InterPro" id="IPR037402">
    <property type="entry name" value="YidZ_PBP2"/>
</dbReference>
<dbReference type="InterPro" id="IPR000847">
    <property type="entry name" value="LysR_HTH_N"/>
</dbReference>
<dbReference type="PANTHER" id="PTHR30118">
    <property type="entry name" value="HTH-TYPE TRANSCRIPTIONAL REGULATOR LEUO-RELATED"/>
    <property type="match status" value="1"/>
</dbReference>
<keyword evidence="3" id="KW-0238">DNA-binding</keyword>
<dbReference type="RefSeq" id="WP_237378794.1">
    <property type="nucleotide sequence ID" value="NZ_CP071793.1"/>
</dbReference>
<proteinExistence type="inferred from homology"/>
<dbReference type="SUPFAM" id="SSF53850">
    <property type="entry name" value="Periplasmic binding protein-like II"/>
    <property type="match status" value="1"/>
</dbReference>
<dbReference type="Pfam" id="PF03466">
    <property type="entry name" value="LysR_substrate"/>
    <property type="match status" value="1"/>
</dbReference>
<dbReference type="InterPro" id="IPR050389">
    <property type="entry name" value="LysR-type_TF"/>
</dbReference>
<evidence type="ECO:0000313" key="6">
    <source>
        <dbReference type="EMBL" id="QTD49153.1"/>
    </source>
</evidence>
<keyword evidence="2" id="KW-0805">Transcription regulation</keyword>
<keyword evidence="4" id="KW-0804">Transcription</keyword>
<dbReference type="Gene3D" id="1.10.10.10">
    <property type="entry name" value="Winged helix-like DNA-binding domain superfamily/Winged helix DNA-binding domain"/>
    <property type="match status" value="1"/>
</dbReference>
<name>A0A8A4THP4_SULCO</name>
<dbReference type="InterPro" id="IPR036390">
    <property type="entry name" value="WH_DNA-bd_sf"/>
</dbReference>
<dbReference type="GO" id="GO:0003677">
    <property type="term" value="F:DNA binding"/>
    <property type="evidence" value="ECO:0007669"/>
    <property type="project" value="UniProtKB-KW"/>
</dbReference>
<dbReference type="PANTHER" id="PTHR30118:SF15">
    <property type="entry name" value="TRANSCRIPTIONAL REGULATORY PROTEIN"/>
    <property type="match status" value="1"/>
</dbReference>
<keyword evidence="7" id="KW-1185">Reference proteome</keyword>
<gene>
    <name evidence="6" type="ORF">J3U87_26505</name>
</gene>
<reference evidence="6" key="1">
    <citation type="submission" date="2021-03" db="EMBL/GenBank/DDBJ databases">
        <title>Acanthopleuribacteraceae sp. M133.</title>
        <authorList>
            <person name="Wang G."/>
        </authorList>
    </citation>
    <scope>NUCLEOTIDE SEQUENCE</scope>
    <source>
        <strain evidence="6">M133</strain>
    </source>
</reference>
<accession>A0A8A4THP4</accession>
<protein>
    <submittedName>
        <fullName evidence="6">LysR family transcriptional regulator</fullName>
    </submittedName>
</protein>
<dbReference type="Gene3D" id="3.40.190.10">
    <property type="entry name" value="Periplasmic binding protein-like II"/>
    <property type="match status" value="2"/>
</dbReference>
<organism evidence="6 7">
    <name type="scientific">Sulfidibacter corallicola</name>
    <dbReference type="NCBI Taxonomy" id="2818388"/>
    <lineage>
        <taxon>Bacteria</taxon>
        <taxon>Pseudomonadati</taxon>
        <taxon>Acidobacteriota</taxon>
        <taxon>Holophagae</taxon>
        <taxon>Acanthopleuribacterales</taxon>
        <taxon>Acanthopleuribacteraceae</taxon>
        <taxon>Sulfidibacter</taxon>
    </lineage>
</organism>